<name>A0A0D8HLY8_9ACTN</name>
<dbReference type="OrthoDB" id="9805307at2"/>
<dbReference type="EMBL" id="JXYS01000004">
    <property type="protein sequence ID" value="KJF18844.1"/>
    <property type="molecule type" value="Genomic_DNA"/>
</dbReference>
<comment type="caution">
    <text evidence="4">The sequence shown here is derived from an EMBL/GenBank/DDBJ whole genome shotgun (WGS) entry which is preliminary data.</text>
</comment>
<dbReference type="FunFam" id="3.90.850.10:FF:000002">
    <property type="entry name" value="2-hydroxyhepta-2,4-diene-1,7-dioate isomerase"/>
    <property type="match status" value="1"/>
</dbReference>
<dbReference type="InterPro" id="IPR036663">
    <property type="entry name" value="Fumarylacetoacetase_C_sf"/>
</dbReference>
<dbReference type="STRING" id="1280514.AXFE_02490"/>
<sequence length="279" mass="30440">MMERLATIWVQDGTRAIAVREDDSFYFCDFDDVGAILRSEVEIDEVISRARQGQLNEGLDPSALAPLVLDPTKVICLGLNYSAHVQEMGHELPKYPTLFAKYSDSLTGAYSDIAIPAITTSIDYEAEMVIVIGKSAKDIDPSRSFEYVAGFCVGNDTSIRDFQRRSSQFLQGKIFESATPVGPYLTPAKDVDFGKDLSIRSFINGEVAQDSRTSNLIFGVEEIVSYISRFVTLRPGDLIFTGTPDGVGAGKNPPAFLSDGDVVSVEIEGLGRLSNTIVQ</sequence>
<dbReference type="GO" id="GO:0016853">
    <property type="term" value="F:isomerase activity"/>
    <property type="evidence" value="ECO:0007669"/>
    <property type="project" value="UniProtKB-ARBA"/>
</dbReference>
<dbReference type="GO" id="GO:0050385">
    <property type="term" value="F:ureidoglycolate lyase activity"/>
    <property type="evidence" value="ECO:0007669"/>
    <property type="project" value="UniProtKB-EC"/>
</dbReference>
<gene>
    <name evidence="4" type="ORF">AXFE_02490</name>
</gene>
<proteinExistence type="inferred from homology"/>
<dbReference type="EC" id="4.3.2.3" evidence="4"/>
<reference evidence="4 5" key="1">
    <citation type="submission" date="2015-01" db="EMBL/GenBank/DDBJ databases">
        <title>Draft genome of the acidophilic iron oxidizer Acidithrix ferrooxidans strain Py-F3.</title>
        <authorList>
            <person name="Poehlein A."/>
            <person name="Eisen S."/>
            <person name="Schloemann M."/>
            <person name="Johnson B.D."/>
            <person name="Daniel R."/>
            <person name="Muehling M."/>
        </authorList>
    </citation>
    <scope>NUCLEOTIDE SEQUENCE [LARGE SCALE GENOMIC DNA]</scope>
    <source>
        <strain evidence="4 5">Py-F3</strain>
    </source>
</reference>
<dbReference type="InterPro" id="IPR051121">
    <property type="entry name" value="FAH"/>
</dbReference>
<dbReference type="SUPFAM" id="SSF56529">
    <property type="entry name" value="FAH"/>
    <property type="match status" value="1"/>
</dbReference>
<evidence type="ECO:0000313" key="5">
    <source>
        <dbReference type="Proteomes" id="UP000032360"/>
    </source>
</evidence>
<dbReference type="RefSeq" id="WP_160291681.1">
    <property type="nucleotide sequence ID" value="NZ_JXYS01000004.1"/>
</dbReference>
<accession>A0A0D8HLY8</accession>
<dbReference type="GO" id="GO:0046872">
    <property type="term" value="F:metal ion binding"/>
    <property type="evidence" value="ECO:0007669"/>
    <property type="project" value="UniProtKB-KW"/>
</dbReference>
<evidence type="ECO:0000313" key="4">
    <source>
        <dbReference type="EMBL" id="KJF18844.1"/>
    </source>
</evidence>
<dbReference type="Gene3D" id="3.90.850.10">
    <property type="entry name" value="Fumarylacetoacetase-like, C-terminal domain"/>
    <property type="match status" value="1"/>
</dbReference>
<dbReference type="PANTHER" id="PTHR42796">
    <property type="entry name" value="FUMARYLACETOACETATE HYDROLASE DOMAIN-CONTAINING PROTEIN 2A-RELATED"/>
    <property type="match status" value="1"/>
</dbReference>
<dbReference type="Pfam" id="PF01557">
    <property type="entry name" value="FAA_hydrolase"/>
    <property type="match status" value="1"/>
</dbReference>
<dbReference type="PANTHER" id="PTHR42796:SF4">
    <property type="entry name" value="FUMARYLACETOACETATE HYDROLASE DOMAIN-CONTAINING PROTEIN 2A"/>
    <property type="match status" value="1"/>
</dbReference>
<evidence type="ECO:0000259" key="3">
    <source>
        <dbReference type="Pfam" id="PF01557"/>
    </source>
</evidence>
<organism evidence="4 5">
    <name type="scientific">Acidithrix ferrooxidans</name>
    <dbReference type="NCBI Taxonomy" id="1280514"/>
    <lineage>
        <taxon>Bacteria</taxon>
        <taxon>Bacillati</taxon>
        <taxon>Actinomycetota</taxon>
        <taxon>Acidimicrobiia</taxon>
        <taxon>Acidimicrobiales</taxon>
        <taxon>Acidimicrobiaceae</taxon>
        <taxon>Acidithrix</taxon>
    </lineage>
</organism>
<dbReference type="AlphaFoldDB" id="A0A0D8HLY8"/>
<dbReference type="InterPro" id="IPR011234">
    <property type="entry name" value="Fumarylacetoacetase-like_C"/>
</dbReference>
<keyword evidence="2" id="KW-0479">Metal-binding</keyword>
<evidence type="ECO:0000256" key="2">
    <source>
        <dbReference type="ARBA" id="ARBA00022723"/>
    </source>
</evidence>
<keyword evidence="4" id="KW-0456">Lyase</keyword>
<evidence type="ECO:0000256" key="1">
    <source>
        <dbReference type="ARBA" id="ARBA00010211"/>
    </source>
</evidence>
<feature type="domain" description="Fumarylacetoacetase-like C-terminal" evidence="3">
    <location>
        <begin position="73"/>
        <end position="278"/>
    </location>
</feature>
<keyword evidence="5" id="KW-1185">Reference proteome</keyword>
<dbReference type="Proteomes" id="UP000032360">
    <property type="component" value="Unassembled WGS sequence"/>
</dbReference>
<comment type="similarity">
    <text evidence="1">Belongs to the FAH family.</text>
</comment>
<dbReference type="GO" id="GO:0019752">
    <property type="term" value="P:carboxylic acid metabolic process"/>
    <property type="evidence" value="ECO:0007669"/>
    <property type="project" value="UniProtKB-ARBA"/>
</dbReference>
<protein>
    <submittedName>
        <fullName evidence="4">Ureidoglycolate lyase</fullName>
        <ecNumber evidence="4">4.3.2.3</ecNumber>
    </submittedName>
</protein>